<keyword evidence="7" id="KW-1185">Reference proteome</keyword>
<keyword evidence="3 6" id="KW-0560">Oxidoreductase</keyword>
<evidence type="ECO:0000313" key="6">
    <source>
        <dbReference type="EMBL" id="TLD01263.1"/>
    </source>
</evidence>
<keyword evidence="2 4" id="KW-0862">Zinc</keyword>
<dbReference type="InterPro" id="IPR011032">
    <property type="entry name" value="GroES-like_sf"/>
</dbReference>
<dbReference type="Proteomes" id="UP000306509">
    <property type="component" value="Unassembled WGS sequence"/>
</dbReference>
<dbReference type="EMBL" id="QGQD01000043">
    <property type="protein sequence ID" value="TLD01263.1"/>
    <property type="molecule type" value="Genomic_DNA"/>
</dbReference>
<dbReference type="RefSeq" id="WP_027296217.1">
    <property type="nucleotide sequence ID" value="NZ_CABMJZ010000021.1"/>
</dbReference>
<dbReference type="SUPFAM" id="SSF51735">
    <property type="entry name" value="NAD(P)-binding Rossmann-fold domains"/>
    <property type="match status" value="1"/>
</dbReference>
<evidence type="ECO:0000259" key="5">
    <source>
        <dbReference type="SMART" id="SM00829"/>
    </source>
</evidence>
<dbReference type="EC" id="1.1.1.14" evidence="6"/>
<evidence type="ECO:0000313" key="7">
    <source>
        <dbReference type="Proteomes" id="UP000306509"/>
    </source>
</evidence>
<evidence type="ECO:0000256" key="3">
    <source>
        <dbReference type="ARBA" id="ARBA00023002"/>
    </source>
</evidence>
<dbReference type="STRING" id="180332.GCA_000797495_04991"/>
<sequence>MKAYVYTAPFTIEEQERPIPVPDKNQVRIKVKAVSICGSDTGGFKGTSAMRQAPLVMGHEFSGVVDAYGEGVEHPAIALGGRVVVYPNIPCGECPDCKAGLPNLCENRFIPGTTMPAGSYDGAMAEYVVVPADKLIELPDKISFEEGSMFEPTSVALRGAKMLKDVKGKTVTVFGAGPIGLLCVECLKYLGASEIISIDINSERLEVARECGASHTINSMEEDPVAKVMELTGGNGAYAGMDAVGIAVSLNTSMKMVRNGGEVSMVGMGVERMDGFEYKYAVAHEMKLYGSYCYVDELYEIVDLLMENKINLKALITSEVPMSEVQNKMMELTSGKSKDVKVILKND</sequence>
<protein>
    <submittedName>
        <fullName evidence="6">Sorbitol dehydrogenase</fullName>
        <ecNumber evidence="6">1.1.1.14</ecNumber>
    </submittedName>
</protein>
<proteinExistence type="inferred from homology"/>
<name>A0A4U8QAK3_9FIRM</name>
<accession>A0A4U8QAK3</accession>
<dbReference type="Pfam" id="PF08240">
    <property type="entry name" value="ADH_N"/>
    <property type="match status" value="1"/>
</dbReference>
<dbReference type="Gene3D" id="3.40.50.720">
    <property type="entry name" value="NAD(P)-binding Rossmann-like Domain"/>
    <property type="match status" value="1"/>
</dbReference>
<dbReference type="PANTHER" id="PTHR43401:SF2">
    <property type="entry name" value="L-THREONINE 3-DEHYDROGENASE"/>
    <property type="match status" value="1"/>
</dbReference>
<comment type="similarity">
    <text evidence="4">Belongs to the zinc-containing alcohol dehydrogenase family.</text>
</comment>
<comment type="cofactor">
    <cofactor evidence="4">
        <name>Zn(2+)</name>
        <dbReference type="ChEBI" id="CHEBI:29105"/>
    </cofactor>
</comment>
<dbReference type="SMART" id="SM00829">
    <property type="entry name" value="PKS_ER"/>
    <property type="match status" value="1"/>
</dbReference>
<dbReference type="InterPro" id="IPR050129">
    <property type="entry name" value="Zn_alcohol_dh"/>
</dbReference>
<dbReference type="PROSITE" id="PS00059">
    <property type="entry name" value="ADH_ZINC"/>
    <property type="match status" value="1"/>
</dbReference>
<dbReference type="InterPro" id="IPR036291">
    <property type="entry name" value="NAD(P)-bd_dom_sf"/>
</dbReference>
<dbReference type="SUPFAM" id="SSF50129">
    <property type="entry name" value="GroES-like"/>
    <property type="match status" value="1"/>
</dbReference>
<gene>
    <name evidence="6" type="primary">gutB_2</name>
    <name evidence="6" type="ORF">DSM106044_02055</name>
</gene>
<evidence type="ECO:0000256" key="1">
    <source>
        <dbReference type="ARBA" id="ARBA00022723"/>
    </source>
</evidence>
<dbReference type="GO" id="GO:0008270">
    <property type="term" value="F:zinc ion binding"/>
    <property type="evidence" value="ECO:0007669"/>
    <property type="project" value="InterPro"/>
</dbReference>
<evidence type="ECO:0000256" key="2">
    <source>
        <dbReference type="ARBA" id="ARBA00022833"/>
    </source>
</evidence>
<organism evidence="6 7">
    <name type="scientific">Robinsoniella peoriensis</name>
    <dbReference type="NCBI Taxonomy" id="180332"/>
    <lineage>
        <taxon>Bacteria</taxon>
        <taxon>Bacillati</taxon>
        <taxon>Bacillota</taxon>
        <taxon>Clostridia</taxon>
        <taxon>Lachnospirales</taxon>
        <taxon>Lachnospiraceae</taxon>
        <taxon>Robinsoniella</taxon>
    </lineage>
</organism>
<dbReference type="InterPro" id="IPR013154">
    <property type="entry name" value="ADH-like_N"/>
</dbReference>
<keyword evidence="1 4" id="KW-0479">Metal-binding</keyword>
<reference evidence="6 7" key="1">
    <citation type="journal article" date="2019" name="Anaerobe">
        <title>Detection of Robinsoniella peoriensis in multiple bone samples of a trauma patient.</title>
        <authorList>
            <person name="Schrottner P."/>
            <person name="Hartwich K."/>
            <person name="Bunk B."/>
            <person name="Schober I."/>
            <person name="Helbig S."/>
            <person name="Rudolph W.W."/>
            <person name="Gunzer F."/>
        </authorList>
    </citation>
    <scope>NUCLEOTIDE SEQUENCE [LARGE SCALE GENOMIC DNA]</scope>
    <source>
        <strain evidence="6 7">DSM 106044</strain>
    </source>
</reference>
<comment type="caution">
    <text evidence="6">The sequence shown here is derived from an EMBL/GenBank/DDBJ whole genome shotgun (WGS) entry which is preliminary data.</text>
</comment>
<dbReference type="InterPro" id="IPR020843">
    <property type="entry name" value="ER"/>
</dbReference>
<dbReference type="PANTHER" id="PTHR43401">
    <property type="entry name" value="L-THREONINE 3-DEHYDROGENASE"/>
    <property type="match status" value="1"/>
</dbReference>
<dbReference type="GO" id="GO:0003939">
    <property type="term" value="F:L-iditol 2-dehydrogenase (NAD+) activity"/>
    <property type="evidence" value="ECO:0007669"/>
    <property type="project" value="UniProtKB-EC"/>
</dbReference>
<dbReference type="Pfam" id="PF00107">
    <property type="entry name" value="ADH_zinc_N"/>
    <property type="match status" value="1"/>
</dbReference>
<dbReference type="InterPro" id="IPR013149">
    <property type="entry name" value="ADH-like_C"/>
</dbReference>
<dbReference type="InterPro" id="IPR002328">
    <property type="entry name" value="ADH_Zn_CS"/>
</dbReference>
<dbReference type="Gene3D" id="3.90.180.10">
    <property type="entry name" value="Medium-chain alcohol dehydrogenases, catalytic domain"/>
    <property type="match status" value="1"/>
</dbReference>
<evidence type="ECO:0000256" key="4">
    <source>
        <dbReference type="RuleBase" id="RU361277"/>
    </source>
</evidence>
<feature type="domain" description="Enoyl reductase (ER)" evidence="5">
    <location>
        <begin position="7"/>
        <end position="344"/>
    </location>
</feature>
<dbReference type="AlphaFoldDB" id="A0A4U8QAK3"/>